<evidence type="ECO:0000256" key="1">
    <source>
        <dbReference type="SAM" id="MobiDB-lite"/>
    </source>
</evidence>
<feature type="region of interest" description="Disordered" evidence="1">
    <location>
        <begin position="62"/>
        <end position="91"/>
    </location>
</feature>
<dbReference type="Proteomes" id="UP001604336">
    <property type="component" value="Unassembled WGS sequence"/>
</dbReference>
<feature type="compositionally biased region" description="Polar residues" evidence="1">
    <location>
        <begin position="192"/>
        <end position="201"/>
    </location>
</feature>
<sequence>MRLPLDPFYMRVLRVWFSSNPGVSKRLESDGGESLFVVRHSLRFEMPLHIFQTVYLPKKFPKKNDKGRRRRADFEQEKRPTPFEQEKRPTPSLARVMAAKVKELHLGSTEDNRQKKAIEEVSKEATLEEVQNIATTLVPEELSSRDDELLAKKKKTGPPVRARRMLKRIMQGTKTAESMAGKEKRLRKKGYGQTSSGASETQSRKIFDSLIGDLERKILSSLTKDLEFYQALGAEGCQKYLNKP</sequence>
<feature type="compositionally biased region" description="Basic and acidic residues" evidence="1">
    <location>
        <begin position="72"/>
        <end position="89"/>
    </location>
</feature>
<proteinExistence type="predicted"/>
<reference evidence="3" key="1">
    <citation type="submission" date="2024-07" db="EMBL/GenBank/DDBJ databases">
        <title>Two chromosome-level genome assemblies of Korean endemic species Abeliophyllum distichum and Forsythia ovata (Oleaceae).</title>
        <authorList>
            <person name="Jang H."/>
        </authorList>
    </citation>
    <scope>NUCLEOTIDE SEQUENCE [LARGE SCALE GENOMIC DNA]</scope>
</reference>
<dbReference type="EMBL" id="JBFOLK010000006">
    <property type="protein sequence ID" value="KAL2505873.1"/>
    <property type="molecule type" value="Genomic_DNA"/>
</dbReference>
<accession>A0ABD1SZM8</accession>
<evidence type="ECO:0000313" key="2">
    <source>
        <dbReference type="EMBL" id="KAL2505873.1"/>
    </source>
</evidence>
<feature type="compositionally biased region" description="Basic residues" evidence="1">
    <location>
        <begin position="62"/>
        <end position="71"/>
    </location>
</feature>
<dbReference type="AlphaFoldDB" id="A0ABD1SZM8"/>
<organism evidence="2 3">
    <name type="scientific">Abeliophyllum distichum</name>
    <dbReference type="NCBI Taxonomy" id="126358"/>
    <lineage>
        <taxon>Eukaryota</taxon>
        <taxon>Viridiplantae</taxon>
        <taxon>Streptophyta</taxon>
        <taxon>Embryophyta</taxon>
        <taxon>Tracheophyta</taxon>
        <taxon>Spermatophyta</taxon>
        <taxon>Magnoliopsida</taxon>
        <taxon>eudicotyledons</taxon>
        <taxon>Gunneridae</taxon>
        <taxon>Pentapetalae</taxon>
        <taxon>asterids</taxon>
        <taxon>lamiids</taxon>
        <taxon>Lamiales</taxon>
        <taxon>Oleaceae</taxon>
        <taxon>Forsythieae</taxon>
        <taxon>Abeliophyllum</taxon>
    </lineage>
</organism>
<comment type="caution">
    <text evidence="2">The sequence shown here is derived from an EMBL/GenBank/DDBJ whole genome shotgun (WGS) entry which is preliminary data.</text>
</comment>
<feature type="region of interest" description="Disordered" evidence="1">
    <location>
        <begin position="172"/>
        <end position="202"/>
    </location>
</feature>
<evidence type="ECO:0000313" key="3">
    <source>
        <dbReference type="Proteomes" id="UP001604336"/>
    </source>
</evidence>
<protein>
    <submittedName>
        <fullName evidence="2">Uncharacterized protein</fullName>
    </submittedName>
</protein>
<name>A0ABD1SZM8_9LAMI</name>
<keyword evidence="3" id="KW-1185">Reference proteome</keyword>
<gene>
    <name evidence="2" type="ORF">Adt_21494</name>
</gene>